<dbReference type="InterPro" id="IPR000182">
    <property type="entry name" value="GNAT_dom"/>
</dbReference>
<dbReference type="EMBL" id="CP101620">
    <property type="protein sequence ID" value="UTY38813.1"/>
    <property type="molecule type" value="Genomic_DNA"/>
</dbReference>
<dbReference type="Proteomes" id="UP001060112">
    <property type="component" value="Chromosome"/>
</dbReference>
<proteinExistence type="predicted"/>
<dbReference type="EC" id="2.3.1.-" evidence="2"/>
<dbReference type="InterPro" id="IPR016181">
    <property type="entry name" value="Acyl_CoA_acyltransferase"/>
</dbReference>
<dbReference type="Pfam" id="PF00583">
    <property type="entry name" value="Acetyltransf_1"/>
    <property type="match status" value="1"/>
</dbReference>
<dbReference type="GO" id="GO:0016746">
    <property type="term" value="F:acyltransferase activity"/>
    <property type="evidence" value="ECO:0007669"/>
    <property type="project" value="UniProtKB-KW"/>
</dbReference>
<evidence type="ECO:0000259" key="1">
    <source>
        <dbReference type="PROSITE" id="PS51186"/>
    </source>
</evidence>
<dbReference type="PROSITE" id="PS51186">
    <property type="entry name" value="GNAT"/>
    <property type="match status" value="1"/>
</dbReference>
<organism evidence="2 3">
    <name type="scientific">Allocoprobacillus halotolerans</name>
    <dbReference type="NCBI Taxonomy" id="2944914"/>
    <lineage>
        <taxon>Bacteria</taxon>
        <taxon>Bacillati</taxon>
        <taxon>Bacillota</taxon>
        <taxon>Erysipelotrichia</taxon>
        <taxon>Erysipelotrichales</taxon>
        <taxon>Erysipelotrichaceae</taxon>
        <taxon>Allocoprobacillus</taxon>
    </lineage>
</organism>
<gene>
    <name evidence="2" type="ORF">NMU03_14630</name>
</gene>
<protein>
    <submittedName>
        <fullName evidence="2">GNAT family N-acetyltransferase</fullName>
        <ecNumber evidence="2">2.3.1.-</ecNumber>
    </submittedName>
</protein>
<name>A0ABY5I0E2_9FIRM</name>
<dbReference type="RefSeq" id="WP_290139464.1">
    <property type="nucleotide sequence ID" value="NZ_CP101620.1"/>
</dbReference>
<evidence type="ECO:0000313" key="3">
    <source>
        <dbReference type="Proteomes" id="UP001060112"/>
    </source>
</evidence>
<reference evidence="2" key="1">
    <citation type="submission" date="2022-07" db="EMBL/GenBank/DDBJ databases">
        <title>Faecal culturing of patients with breast cancer.</title>
        <authorList>
            <person name="Teng N.M.Y."/>
            <person name="Kiu R."/>
            <person name="Evans R."/>
            <person name="Baker D.J."/>
            <person name="Zenner C."/>
            <person name="Robinson S.D."/>
            <person name="Hall L.J."/>
        </authorList>
    </citation>
    <scope>NUCLEOTIDE SEQUENCE</scope>
    <source>
        <strain evidence="2">LH1062</strain>
    </source>
</reference>
<keyword evidence="2" id="KW-0808">Transferase</keyword>
<dbReference type="SUPFAM" id="SSF55729">
    <property type="entry name" value="Acyl-CoA N-acyltransferases (Nat)"/>
    <property type="match status" value="1"/>
</dbReference>
<evidence type="ECO:0000313" key="2">
    <source>
        <dbReference type="EMBL" id="UTY38813.1"/>
    </source>
</evidence>
<accession>A0ABY5I0E2</accession>
<feature type="domain" description="N-acetyltransferase" evidence="1">
    <location>
        <begin position="1"/>
        <end position="158"/>
    </location>
</feature>
<keyword evidence="2" id="KW-0012">Acyltransferase</keyword>
<sequence>MKYQLIKQCDEELYQFYLRQKTYFSLIPQEITYQSIQEDMLGPAGFDEKQHYHYKIYEHNQMVAYLDYILGYRFSMQHDSHYLWIGLFLVEESLWQQHYGKRIISKLCQQYQDYTIQLACLVQNKNGITFWQAMGFQEIARSYSGHEEVVIFEKQTKEIL</sequence>
<keyword evidence="3" id="KW-1185">Reference proteome</keyword>
<dbReference type="Gene3D" id="3.40.630.30">
    <property type="match status" value="1"/>
</dbReference>